<evidence type="ECO:0000256" key="1">
    <source>
        <dbReference type="SAM" id="MobiDB-lite"/>
    </source>
</evidence>
<evidence type="ECO:0000313" key="2">
    <source>
        <dbReference type="Proteomes" id="UP000887540"/>
    </source>
</evidence>
<dbReference type="InterPro" id="IPR027417">
    <property type="entry name" value="P-loop_NTPase"/>
</dbReference>
<reference evidence="3" key="1">
    <citation type="submission" date="2022-11" db="UniProtKB">
        <authorList>
            <consortium name="WormBaseParasite"/>
        </authorList>
    </citation>
    <scope>IDENTIFICATION</scope>
</reference>
<protein>
    <submittedName>
        <fullName evidence="3">DH domain-containing protein</fullName>
    </submittedName>
</protein>
<evidence type="ECO:0000313" key="3">
    <source>
        <dbReference type="WBParaSite" id="ACRNAN_Path_1318.g5174.t1"/>
    </source>
</evidence>
<dbReference type="Proteomes" id="UP000887540">
    <property type="component" value="Unplaced"/>
</dbReference>
<sequence>MHEEDEVNKEAIDNLIKTEKQYIMDLFYKALTSADNSNTRRSFYFNDMFYITTSVLNAIVQNQDIDKFQPTNVVFENIDHPENFTVYSNNSFQASLSNIRKYIKKLGKINHMFITFDGTLRSLDVEVLKVAQELKIKFSLLRTMFDRRLNEVEKDMERLVSEEDIKGIIRQEKEVMSQYDHSIRAILNKNEIYFISNVCLEHVLLNYNTPKYLQKQHYVAEEHNFLKFLTSKSWFKSDENDQNKDIEEANEVTEEYDDGWALREESNSSEKQESNSDLVPDHADSDQILQESRISVLDQFSEPDGRL</sequence>
<name>A0A914BYX9_9BILA</name>
<feature type="compositionally biased region" description="Acidic residues" evidence="1">
    <location>
        <begin position="248"/>
        <end position="258"/>
    </location>
</feature>
<dbReference type="AlphaFoldDB" id="A0A914BYX9"/>
<organism evidence="2 3">
    <name type="scientific">Acrobeloides nanus</name>
    <dbReference type="NCBI Taxonomy" id="290746"/>
    <lineage>
        <taxon>Eukaryota</taxon>
        <taxon>Metazoa</taxon>
        <taxon>Ecdysozoa</taxon>
        <taxon>Nematoda</taxon>
        <taxon>Chromadorea</taxon>
        <taxon>Rhabditida</taxon>
        <taxon>Tylenchina</taxon>
        <taxon>Cephalobomorpha</taxon>
        <taxon>Cephaloboidea</taxon>
        <taxon>Cephalobidae</taxon>
        <taxon>Acrobeloides</taxon>
    </lineage>
</organism>
<accession>A0A914BYX9</accession>
<dbReference type="WBParaSite" id="ACRNAN_Path_1318.g5174.t1">
    <property type="protein sequence ID" value="ACRNAN_Path_1318.g5174.t1"/>
    <property type="gene ID" value="ACRNAN_Path_1318.g5174"/>
</dbReference>
<proteinExistence type="predicted"/>
<dbReference type="Gene3D" id="3.40.50.300">
    <property type="entry name" value="P-loop containing nucleotide triphosphate hydrolases"/>
    <property type="match status" value="1"/>
</dbReference>
<feature type="region of interest" description="Disordered" evidence="1">
    <location>
        <begin position="239"/>
        <end position="285"/>
    </location>
</feature>
<keyword evidence="2" id="KW-1185">Reference proteome</keyword>
<feature type="compositionally biased region" description="Basic and acidic residues" evidence="1">
    <location>
        <begin position="260"/>
        <end position="285"/>
    </location>
</feature>